<accession>A0A8S5T2F0</accession>
<organism evidence="1">
    <name type="scientific">Myoviridae sp. ctqfO1</name>
    <dbReference type="NCBI Taxonomy" id="2827710"/>
    <lineage>
        <taxon>Viruses</taxon>
        <taxon>Duplodnaviria</taxon>
        <taxon>Heunggongvirae</taxon>
        <taxon>Uroviricota</taxon>
        <taxon>Caudoviricetes</taxon>
    </lineage>
</organism>
<reference evidence="1" key="1">
    <citation type="journal article" date="2021" name="Proc. Natl. Acad. Sci. U.S.A.">
        <title>A Catalog of Tens of Thousands of Viruses from Human Metagenomes Reveals Hidden Associations with Chronic Diseases.</title>
        <authorList>
            <person name="Tisza M.J."/>
            <person name="Buck C.B."/>
        </authorList>
    </citation>
    <scope>NUCLEOTIDE SEQUENCE</scope>
    <source>
        <strain evidence="1">CtqfO1</strain>
    </source>
</reference>
<protein>
    <submittedName>
        <fullName evidence="1">Uncharacterized protein</fullName>
    </submittedName>
</protein>
<dbReference type="EMBL" id="BK032734">
    <property type="protein sequence ID" value="DAF57540.1"/>
    <property type="molecule type" value="Genomic_DNA"/>
</dbReference>
<sequence>MNLEIRAYRALPCEDEVFTINGIEASKDDFGEVNVKGIGNYSCLLMGFTPKTSKENVLKKYNISLDDYDEIIEQLNELFSFGECCWCV</sequence>
<name>A0A8S5T2F0_9CAUD</name>
<proteinExistence type="predicted"/>
<evidence type="ECO:0000313" key="1">
    <source>
        <dbReference type="EMBL" id="DAF57540.1"/>
    </source>
</evidence>